<dbReference type="PANTHER" id="PTHR30461">
    <property type="entry name" value="DNA-INVERTASE FROM LAMBDOID PROPHAGE"/>
    <property type="match status" value="1"/>
</dbReference>
<dbReference type="GO" id="GO:0000150">
    <property type="term" value="F:DNA strand exchange activity"/>
    <property type="evidence" value="ECO:0007669"/>
    <property type="project" value="InterPro"/>
</dbReference>
<gene>
    <name evidence="4" type="ORF">SDC9_69754</name>
</gene>
<dbReference type="PANTHER" id="PTHR30461:SF23">
    <property type="entry name" value="DNA RECOMBINASE-RELATED"/>
    <property type="match status" value="1"/>
</dbReference>
<dbReference type="InterPro" id="IPR011109">
    <property type="entry name" value="DNA_bind_recombinase_dom"/>
</dbReference>
<dbReference type="InterPro" id="IPR036162">
    <property type="entry name" value="Resolvase-like_N_sf"/>
</dbReference>
<dbReference type="SUPFAM" id="SSF53041">
    <property type="entry name" value="Resolvase-like"/>
    <property type="match status" value="1"/>
</dbReference>
<organism evidence="4">
    <name type="scientific">bioreactor metagenome</name>
    <dbReference type="NCBI Taxonomy" id="1076179"/>
    <lineage>
        <taxon>unclassified sequences</taxon>
        <taxon>metagenomes</taxon>
        <taxon>ecological metagenomes</taxon>
    </lineage>
</organism>
<dbReference type="Pfam" id="PF00239">
    <property type="entry name" value="Resolvase"/>
    <property type="match status" value="1"/>
</dbReference>
<reference evidence="4" key="1">
    <citation type="submission" date="2019-08" db="EMBL/GenBank/DDBJ databases">
        <authorList>
            <person name="Kucharzyk K."/>
            <person name="Murdoch R.W."/>
            <person name="Higgins S."/>
            <person name="Loffler F."/>
        </authorList>
    </citation>
    <scope>NUCLEOTIDE SEQUENCE</scope>
</reference>
<name>A0A644Y9N7_9ZZZZ</name>
<dbReference type="Gene3D" id="3.90.1750.20">
    <property type="entry name" value="Putative Large Serine Recombinase, Chain B, Domain 2"/>
    <property type="match status" value="1"/>
</dbReference>
<protein>
    <submittedName>
        <fullName evidence="4">Uncharacterized protein</fullName>
    </submittedName>
</protein>
<feature type="domain" description="Recombinase" evidence="3">
    <location>
        <begin position="166"/>
        <end position="300"/>
    </location>
</feature>
<dbReference type="Pfam" id="PF07508">
    <property type="entry name" value="Recombinase"/>
    <property type="match status" value="1"/>
</dbReference>
<dbReference type="Gene3D" id="3.40.50.1390">
    <property type="entry name" value="Resolvase, N-terminal catalytic domain"/>
    <property type="match status" value="1"/>
</dbReference>
<evidence type="ECO:0000259" key="3">
    <source>
        <dbReference type="PROSITE" id="PS51737"/>
    </source>
</evidence>
<sequence length="546" mass="63285">MLENEGMKHLRVAAYARVSTDRDDQANSFESQVKYFKDWITRQDGWNLINVYADEGITGTSTQKREQFNQMIQDALSGKIDVILTKEVSRFARNTLDSISYTRRLKEYGVMVVFLLDGIDTSQSDAELRLTIMAALAQEESRKTSERVKWGQKRRMEQGVVFGRDMLGYNVRNGRLELEPEGAEIVRQIFHKYTIEGKGSYVIARELKEAGIKPMNPDGRIHYENDWSTTIILRILRNEKYAGDLCQKKTWTKNFLDHKKRYNRGNEDTVSIKNHHPEIAIISRDLWDATQVELKRRALTKEQKSKHSNRYWCSGKIWCGVCGERFVSKRKPLKDGTIHVSWRCFNHTKAAAFRSAECDNNHYANEKTLLSIMGYIMKFLISNNEQIKQELLAEIDALEIAHTLDRTETTKSQITQIESRKSKLMDSFLDGLISEEEFTCKKSELDTKLNALKNHLDCVKSEMQAKQQEIEKINRISEKISEILDFDFKEDSCVLNSITSKIVVYQDKRVEVHVVGIPRSFIVTYETSGRSETYKTMITGFDINRQ</sequence>
<dbReference type="PROSITE" id="PS51736">
    <property type="entry name" value="RECOMBINASES_3"/>
    <property type="match status" value="1"/>
</dbReference>
<dbReference type="InterPro" id="IPR006119">
    <property type="entry name" value="Resolv_N"/>
</dbReference>
<evidence type="ECO:0000313" key="4">
    <source>
        <dbReference type="EMBL" id="MPM23283.1"/>
    </source>
</evidence>
<dbReference type="AlphaFoldDB" id="A0A644Y9N7"/>
<dbReference type="EMBL" id="VSSQ01003995">
    <property type="protein sequence ID" value="MPM23283.1"/>
    <property type="molecule type" value="Genomic_DNA"/>
</dbReference>
<dbReference type="InterPro" id="IPR025827">
    <property type="entry name" value="Zn_ribbon_recom_dom"/>
</dbReference>
<feature type="domain" description="Resolvase/invertase-type recombinase catalytic" evidence="2">
    <location>
        <begin position="11"/>
        <end position="159"/>
    </location>
</feature>
<dbReference type="SMART" id="SM00857">
    <property type="entry name" value="Resolvase"/>
    <property type="match status" value="1"/>
</dbReference>
<feature type="coiled-coil region" evidence="1">
    <location>
        <begin position="442"/>
        <end position="476"/>
    </location>
</feature>
<dbReference type="CDD" id="cd00338">
    <property type="entry name" value="Ser_Recombinase"/>
    <property type="match status" value="1"/>
</dbReference>
<dbReference type="InterPro" id="IPR050639">
    <property type="entry name" value="SSR_resolvase"/>
</dbReference>
<dbReference type="GO" id="GO:0003677">
    <property type="term" value="F:DNA binding"/>
    <property type="evidence" value="ECO:0007669"/>
    <property type="project" value="InterPro"/>
</dbReference>
<proteinExistence type="predicted"/>
<dbReference type="InterPro" id="IPR038109">
    <property type="entry name" value="DNA_bind_recomb_sf"/>
</dbReference>
<dbReference type="Pfam" id="PF13408">
    <property type="entry name" value="Zn_ribbon_recom"/>
    <property type="match status" value="1"/>
</dbReference>
<dbReference type="PROSITE" id="PS51737">
    <property type="entry name" value="RECOMBINASE_DNA_BIND"/>
    <property type="match status" value="1"/>
</dbReference>
<keyword evidence="1" id="KW-0175">Coiled coil</keyword>
<evidence type="ECO:0000259" key="2">
    <source>
        <dbReference type="PROSITE" id="PS51736"/>
    </source>
</evidence>
<accession>A0A644Y9N7</accession>
<evidence type="ECO:0000256" key="1">
    <source>
        <dbReference type="SAM" id="Coils"/>
    </source>
</evidence>
<comment type="caution">
    <text evidence="4">The sequence shown here is derived from an EMBL/GenBank/DDBJ whole genome shotgun (WGS) entry which is preliminary data.</text>
</comment>